<evidence type="ECO:0000313" key="2">
    <source>
        <dbReference type="Proteomes" id="UP001172684"/>
    </source>
</evidence>
<name>A0ABQ9NHU3_9PEZI</name>
<reference evidence="1" key="1">
    <citation type="submission" date="2022-10" db="EMBL/GenBank/DDBJ databases">
        <title>Culturing micro-colonial fungi from biological soil crusts in the Mojave desert and describing Neophaeococcomyces mojavensis, and introducing the new genera and species Taxawa tesnikishii.</title>
        <authorList>
            <person name="Kurbessoian T."/>
            <person name="Stajich J.E."/>
        </authorList>
    </citation>
    <scope>NUCLEOTIDE SEQUENCE</scope>
    <source>
        <strain evidence="1">TK_1</strain>
    </source>
</reference>
<comment type="caution">
    <text evidence="1">The sequence shown here is derived from an EMBL/GenBank/DDBJ whole genome shotgun (WGS) entry which is preliminary data.</text>
</comment>
<protein>
    <submittedName>
        <fullName evidence="1">Uncharacterized protein</fullName>
    </submittedName>
</protein>
<feature type="non-terminal residue" evidence="1">
    <location>
        <position position="70"/>
    </location>
</feature>
<sequence length="70" mass="7360">MTVVQARGDYGTPGMLDLVTTNDIIYTQKNKITGVAGVSVTLSTNHLSTDGSLSQVKVDGAFLRNAFGDV</sequence>
<organism evidence="1 2">
    <name type="scientific">Coniosporium apollinis</name>
    <dbReference type="NCBI Taxonomy" id="61459"/>
    <lineage>
        <taxon>Eukaryota</taxon>
        <taxon>Fungi</taxon>
        <taxon>Dikarya</taxon>
        <taxon>Ascomycota</taxon>
        <taxon>Pezizomycotina</taxon>
        <taxon>Dothideomycetes</taxon>
        <taxon>Dothideomycetes incertae sedis</taxon>
        <taxon>Coniosporium</taxon>
    </lineage>
</organism>
<proteinExistence type="predicted"/>
<dbReference type="Proteomes" id="UP001172684">
    <property type="component" value="Unassembled WGS sequence"/>
</dbReference>
<gene>
    <name evidence="1" type="ORF">H2201_009431</name>
</gene>
<dbReference type="EMBL" id="JAPDRL010001696">
    <property type="protein sequence ID" value="KAJ9617458.1"/>
    <property type="molecule type" value="Genomic_DNA"/>
</dbReference>
<evidence type="ECO:0000313" key="1">
    <source>
        <dbReference type="EMBL" id="KAJ9617458.1"/>
    </source>
</evidence>
<keyword evidence="2" id="KW-1185">Reference proteome</keyword>
<accession>A0ABQ9NHU3</accession>